<comment type="similarity">
    <text evidence="1">Belongs to the inositol monophosphatase superfamily.</text>
</comment>
<dbReference type="GO" id="GO:0046872">
    <property type="term" value="F:metal ion binding"/>
    <property type="evidence" value="ECO:0007669"/>
    <property type="project" value="UniProtKB-KW"/>
</dbReference>
<feature type="binding site" evidence="4">
    <location>
        <position position="141"/>
    </location>
    <ligand>
        <name>Mg(2+)</name>
        <dbReference type="ChEBI" id="CHEBI:18420"/>
        <label>1</label>
        <note>catalytic</note>
    </ligand>
</feature>
<keyword evidence="3 4" id="KW-0460">Magnesium</keyword>
<dbReference type="GeneID" id="37034397"/>
<dbReference type="Pfam" id="PF00459">
    <property type="entry name" value="Inositol_P"/>
    <property type="match status" value="1"/>
</dbReference>
<evidence type="ECO:0000256" key="3">
    <source>
        <dbReference type="ARBA" id="ARBA00022842"/>
    </source>
</evidence>
<keyword evidence="7" id="KW-1185">Reference proteome</keyword>
<accession>A0A316VWI4</accession>
<evidence type="ECO:0000256" key="4">
    <source>
        <dbReference type="PIRSR" id="PIRSR600760-2"/>
    </source>
</evidence>
<proteinExistence type="inferred from homology"/>
<gene>
    <name evidence="6" type="ORF">IE81DRAFT_315345</name>
</gene>
<evidence type="ECO:0008006" key="8">
    <source>
        <dbReference type="Google" id="ProtNLM"/>
    </source>
</evidence>
<keyword evidence="2 4" id="KW-0479">Metal-binding</keyword>
<evidence type="ECO:0000256" key="5">
    <source>
        <dbReference type="SAM" id="MobiDB-lite"/>
    </source>
</evidence>
<dbReference type="GO" id="GO:0007165">
    <property type="term" value="P:signal transduction"/>
    <property type="evidence" value="ECO:0007669"/>
    <property type="project" value="TreeGrafter"/>
</dbReference>
<dbReference type="OrthoDB" id="10254945at2759"/>
<evidence type="ECO:0000256" key="1">
    <source>
        <dbReference type="ARBA" id="ARBA00009759"/>
    </source>
</evidence>
<evidence type="ECO:0000256" key="2">
    <source>
        <dbReference type="ARBA" id="ARBA00022723"/>
    </source>
</evidence>
<organism evidence="6 7">
    <name type="scientific">Ceraceosorus guamensis</name>
    <dbReference type="NCBI Taxonomy" id="1522189"/>
    <lineage>
        <taxon>Eukaryota</taxon>
        <taxon>Fungi</taxon>
        <taxon>Dikarya</taxon>
        <taxon>Basidiomycota</taxon>
        <taxon>Ustilaginomycotina</taxon>
        <taxon>Exobasidiomycetes</taxon>
        <taxon>Ceraceosorales</taxon>
        <taxon>Ceraceosoraceae</taxon>
        <taxon>Ceraceosorus</taxon>
    </lineage>
</organism>
<reference evidence="6 7" key="1">
    <citation type="journal article" date="2018" name="Mol. Biol. Evol.">
        <title>Broad Genomic Sampling Reveals a Smut Pathogenic Ancestry of the Fungal Clade Ustilaginomycotina.</title>
        <authorList>
            <person name="Kijpornyongpan T."/>
            <person name="Mondo S.J."/>
            <person name="Barry K."/>
            <person name="Sandor L."/>
            <person name="Lee J."/>
            <person name="Lipzen A."/>
            <person name="Pangilinan J."/>
            <person name="LaButti K."/>
            <person name="Hainaut M."/>
            <person name="Henrissat B."/>
            <person name="Grigoriev I.V."/>
            <person name="Spatafora J.W."/>
            <person name="Aime M.C."/>
        </authorList>
    </citation>
    <scope>NUCLEOTIDE SEQUENCE [LARGE SCALE GENOMIC DNA]</scope>
    <source>
        <strain evidence="6 7">MCA 4658</strain>
    </source>
</reference>
<dbReference type="AlphaFoldDB" id="A0A316VWI4"/>
<dbReference type="PANTHER" id="PTHR20854">
    <property type="entry name" value="INOSITOL MONOPHOSPHATASE"/>
    <property type="match status" value="1"/>
</dbReference>
<dbReference type="GO" id="GO:0006020">
    <property type="term" value="P:inositol metabolic process"/>
    <property type="evidence" value="ECO:0007669"/>
    <property type="project" value="TreeGrafter"/>
</dbReference>
<dbReference type="Proteomes" id="UP000245783">
    <property type="component" value="Unassembled WGS sequence"/>
</dbReference>
<feature type="binding site" evidence="4">
    <location>
        <position position="142"/>
    </location>
    <ligand>
        <name>Mg(2+)</name>
        <dbReference type="ChEBI" id="CHEBI:18420"/>
        <label>1</label>
        <note>catalytic</note>
    </ligand>
</feature>
<name>A0A316VWI4_9BASI</name>
<feature type="region of interest" description="Disordered" evidence="5">
    <location>
        <begin position="51"/>
        <end position="88"/>
    </location>
</feature>
<dbReference type="PANTHER" id="PTHR20854:SF39">
    <property type="entry name" value="PROTEIN QUTG"/>
    <property type="match status" value="1"/>
</dbReference>
<evidence type="ECO:0000313" key="6">
    <source>
        <dbReference type="EMBL" id="PWN41308.1"/>
    </source>
</evidence>
<evidence type="ECO:0000313" key="7">
    <source>
        <dbReference type="Proteomes" id="UP000245783"/>
    </source>
</evidence>
<dbReference type="GO" id="GO:0008934">
    <property type="term" value="F:inositol monophosphate 1-phosphatase activity"/>
    <property type="evidence" value="ECO:0007669"/>
    <property type="project" value="TreeGrafter"/>
</dbReference>
<protein>
    <recommendedName>
        <fullName evidence="8">Inositol-phosphate phosphatase</fullName>
    </recommendedName>
</protein>
<dbReference type="PRINTS" id="PR00377">
    <property type="entry name" value="IMPHPHTASES"/>
</dbReference>
<feature type="binding site" evidence="4">
    <location>
        <position position="139"/>
    </location>
    <ligand>
        <name>Mg(2+)</name>
        <dbReference type="ChEBI" id="CHEBI:18420"/>
        <label>1</label>
        <note>catalytic</note>
    </ligand>
</feature>
<dbReference type="PROSITE" id="PS00629">
    <property type="entry name" value="IMP_1"/>
    <property type="match status" value="1"/>
</dbReference>
<dbReference type="EMBL" id="KZ819395">
    <property type="protein sequence ID" value="PWN41308.1"/>
    <property type="molecule type" value="Genomic_DNA"/>
</dbReference>
<dbReference type="InterPro" id="IPR020583">
    <property type="entry name" value="Inositol_monoP_metal-BS"/>
</dbReference>
<feature type="compositionally biased region" description="Low complexity" evidence="5">
    <location>
        <begin position="58"/>
        <end position="71"/>
    </location>
</feature>
<dbReference type="STRING" id="1522189.A0A316VWI4"/>
<dbReference type="InParanoid" id="A0A316VWI4"/>
<dbReference type="Gene3D" id="3.30.540.10">
    <property type="entry name" value="Fructose-1,6-Bisphosphatase, subunit A, domain 1"/>
    <property type="match status" value="1"/>
</dbReference>
<dbReference type="SUPFAM" id="SSF56655">
    <property type="entry name" value="Carbohydrate phosphatase"/>
    <property type="match status" value="1"/>
</dbReference>
<comment type="cofactor">
    <cofactor evidence="4">
        <name>Mg(2+)</name>
        <dbReference type="ChEBI" id="CHEBI:18420"/>
    </cofactor>
</comment>
<feature type="binding site" evidence="4">
    <location>
        <position position="116"/>
    </location>
    <ligand>
        <name>Mg(2+)</name>
        <dbReference type="ChEBI" id="CHEBI:18420"/>
        <label>1</label>
        <note>catalytic</note>
    </ligand>
</feature>
<feature type="binding site" evidence="4">
    <location>
        <position position="281"/>
    </location>
    <ligand>
        <name>Mg(2+)</name>
        <dbReference type="ChEBI" id="CHEBI:18420"/>
        <label>1</label>
        <note>catalytic</note>
    </ligand>
</feature>
<dbReference type="RefSeq" id="XP_025368468.1">
    <property type="nucleotide sequence ID" value="XM_025512527.1"/>
</dbReference>
<dbReference type="InterPro" id="IPR000760">
    <property type="entry name" value="Inositol_monophosphatase-like"/>
</dbReference>
<sequence>MASHKTELEELHDFALHLALSAGEALRGATASQISRTRGASSSAFDYPYPLGEEVGLQPSTSQTASASSHPTWDEGYTQEEKAGSTDLVTSTDLMLERLITDRIRQRYPDHHILAEEAYAKGGSKEWKLDPTATTWIIDPLDGTVNYVHGNPLVCISLSVVQELLPVVGVVYAPMLGRSGTLSFEPNACPPASSSSSIPNVQRLPLQPRPLSHSSSEWLFASEWGKDRRDVVQSSECESREDLKGAQLRGLRSYGSAALDLTLCAAASVDIVWEGAVWEWDISAALLLLLESGGVWTDANGPSNPHNRFWSSSSSTDQPVGADLRSKASEERLRLAIQEETYPNAGLPRASLGARRILAIRGATGPDAHVAQRAAVHQVWKRTQGLEYRRMGVRYAIEEEDAKTANAPQGS</sequence>
<dbReference type="Gene3D" id="3.40.190.80">
    <property type="match status" value="1"/>
</dbReference>